<protein>
    <submittedName>
        <fullName evidence="2">NYN domain-containing protein</fullName>
    </submittedName>
</protein>
<keyword evidence="3" id="KW-1185">Reference proteome</keyword>
<organism evidence="2 3">
    <name type="scientific">Candidatus Magnetobacterium casense</name>
    <dbReference type="NCBI Taxonomy" id="1455061"/>
    <lineage>
        <taxon>Bacteria</taxon>
        <taxon>Pseudomonadati</taxon>
        <taxon>Nitrospirota</taxon>
        <taxon>Thermodesulfovibrionia</taxon>
        <taxon>Thermodesulfovibrionales</taxon>
        <taxon>Candidatus Magnetobacteriaceae</taxon>
        <taxon>Candidatus Magnetobacterium</taxon>
    </lineage>
</organism>
<gene>
    <name evidence="2" type="ORF">HWQ67_00585</name>
</gene>
<dbReference type="EMBL" id="JABXWD010000005">
    <property type="protein sequence ID" value="MBV6340071.1"/>
    <property type="molecule type" value="Genomic_DNA"/>
</dbReference>
<dbReference type="CDD" id="cd18724">
    <property type="entry name" value="PIN_LabA-like"/>
    <property type="match status" value="1"/>
</dbReference>
<evidence type="ECO:0000259" key="1">
    <source>
        <dbReference type="Pfam" id="PF01936"/>
    </source>
</evidence>
<proteinExistence type="predicted"/>
<dbReference type="InterPro" id="IPR021139">
    <property type="entry name" value="NYN"/>
</dbReference>
<feature type="domain" description="NYN" evidence="1">
    <location>
        <begin position="3"/>
        <end position="155"/>
    </location>
</feature>
<dbReference type="Proteomes" id="UP001196980">
    <property type="component" value="Unassembled WGS sequence"/>
</dbReference>
<evidence type="ECO:0000313" key="2">
    <source>
        <dbReference type="EMBL" id="MBV6340071.1"/>
    </source>
</evidence>
<dbReference type="RefSeq" id="WP_218250691.1">
    <property type="nucleotide sequence ID" value="NZ_JABXWD010000005.1"/>
</dbReference>
<name>A0ABS6RTX2_9BACT</name>
<reference evidence="2 3" key="1">
    <citation type="journal article" date="2020" name="J Geophys Res Biogeosci">
        <title>Magnetotaxis as an Adaptation to Enable Bacterial Shuttling of Microbial Sulfur and Sulfur Cycling Across Aquatic Oxic#Anoxic Interfaces.</title>
        <authorList>
            <person name="Li J."/>
            <person name="Liu P."/>
            <person name="Wang J."/>
            <person name="Roberts A.P."/>
            <person name="Pan Y."/>
        </authorList>
    </citation>
    <scope>NUCLEOTIDE SEQUENCE [LARGE SCALE GENOMIC DNA]</scope>
    <source>
        <strain evidence="2 3">MYR-1_YQ</strain>
    </source>
</reference>
<accession>A0ABS6RTX2</accession>
<evidence type="ECO:0000313" key="3">
    <source>
        <dbReference type="Proteomes" id="UP001196980"/>
    </source>
</evidence>
<comment type="caution">
    <text evidence="2">The sequence shown here is derived from an EMBL/GenBank/DDBJ whole genome shotgun (WGS) entry which is preliminary data.</text>
</comment>
<dbReference type="Pfam" id="PF01936">
    <property type="entry name" value="NYN"/>
    <property type="match status" value="1"/>
</dbReference>
<sequence>MKKVFIFWDNSNIFISGKTVASEYEGQNAYYQLRLQFSTIVELAKAGREVEYAVAVGCVPPELRHVWNKMEQEGIAIELLERGAGSNKEQAVDQALQVHMLRKTIDYNGTPGIVVMLTGDGHGFHDGVGFHADLERMHKKGWGIEIMAWEKTCNSNLKKWAENIGTFIRLEDYYESITFLDDDKGVIRKSKPLSLDNRIRST</sequence>